<sequence length="249" mass="27363">MKDLQGVYVLWLRDMKRYVRARSRLFGSLGMPLFFLISFNLGFRRAQIPSLNISYTDFLAPGVVAMVVLFTSVFSGVSVVWDRQFGFLREIMVAPISRTAIALGRILGGATTAVVQGWIMLVVSLAIGFVPHFAGLLPATLFMMLTAIAFTGVGVAISTLMKDIHGFQIIINFFVFPVFLLSGAIFPVKELGNAAFLAMINPLSYGVDGIRWSLTGYTEMGPLHDLFALTAFSIAIVLLASFLFERTEV</sequence>
<dbReference type="Pfam" id="PF01061">
    <property type="entry name" value="ABC2_membrane"/>
    <property type="match status" value="1"/>
</dbReference>
<reference evidence="7 8" key="1">
    <citation type="submission" date="2011-03" db="EMBL/GenBank/DDBJ databases">
        <title>The complete genome of Archaeoglobus veneficus SNP6.</title>
        <authorList>
            <consortium name="US DOE Joint Genome Institute (JGI-PGF)"/>
            <person name="Lucas S."/>
            <person name="Copeland A."/>
            <person name="Lapidus A."/>
            <person name="Bruce D."/>
            <person name="Goodwin L."/>
            <person name="Pitluck S."/>
            <person name="Kyrpides N."/>
            <person name="Mavromatis K."/>
            <person name="Pagani I."/>
            <person name="Ivanova N."/>
            <person name="Mikhailova N."/>
            <person name="Lu M."/>
            <person name="Detter J.C."/>
            <person name="Tapia R."/>
            <person name="Han C."/>
            <person name="Land M."/>
            <person name="Hauser L."/>
            <person name="Markowitz V."/>
            <person name="Cheng J.-F."/>
            <person name="Hugenholtz P."/>
            <person name="Woyke T."/>
            <person name="Wu D."/>
            <person name="Spring S."/>
            <person name="Brambilla E."/>
            <person name="Klenk H.-P."/>
            <person name="Eisen J.A."/>
        </authorList>
    </citation>
    <scope>NUCLEOTIDE SEQUENCE [LARGE SCALE GENOMIC DNA]</scope>
    <source>
        <strain>SNP6</strain>
    </source>
</reference>
<feature type="transmembrane region" description="Helical" evidence="5">
    <location>
        <begin position="136"/>
        <end position="157"/>
    </location>
</feature>
<feature type="transmembrane region" description="Helical" evidence="5">
    <location>
        <begin position="58"/>
        <end position="81"/>
    </location>
</feature>
<accession>F2KQJ8</accession>
<keyword evidence="2 5" id="KW-0812">Transmembrane</keyword>
<dbReference type="KEGG" id="ave:Arcve_1733"/>
<dbReference type="AlphaFoldDB" id="F2KQJ8"/>
<keyword evidence="4 5" id="KW-0472">Membrane</keyword>
<dbReference type="STRING" id="693661.Arcve_1733"/>
<dbReference type="HOGENOM" id="CLU_039483_2_3_2"/>
<name>F2KQJ8_ARCVS</name>
<feature type="domain" description="ABC transmembrane type-2" evidence="6">
    <location>
        <begin position="23"/>
        <end position="247"/>
    </location>
</feature>
<evidence type="ECO:0000256" key="4">
    <source>
        <dbReference type="ARBA" id="ARBA00023136"/>
    </source>
</evidence>
<dbReference type="PROSITE" id="PS51012">
    <property type="entry name" value="ABC_TM2"/>
    <property type="match status" value="1"/>
</dbReference>
<dbReference type="eggNOG" id="arCOG01467">
    <property type="taxonomic scope" value="Archaea"/>
</dbReference>
<proteinExistence type="predicted"/>
<feature type="transmembrane region" description="Helical" evidence="5">
    <location>
        <begin position="169"/>
        <end position="188"/>
    </location>
</feature>
<dbReference type="GO" id="GO:0043190">
    <property type="term" value="C:ATP-binding cassette (ABC) transporter complex"/>
    <property type="evidence" value="ECO:0007669"/>
    <property type="project" value="InterPro"/>
</dbReference>
<dbReference type="Proteomes" id="UP000008136">
    <property type="component" value="Chromosome"/>
</dbReference>
<dbReference type="EMBL" id="CP002588">
    <property type="protein sequence ID" value="AEA47731.1"/>
    <property type="molecule type" value="Genomic_DNA"/>
</dbReference>
<dbReference type="InterPro" id="IPR051784">
    <property type="entry name" value="Nod_factor_ABC_transporter"/>
</dbReference>
<dbReference type="PANTHER" id="PTHR43229">
    <property type="entry name" value="NODULATION PROTEIN J"/>
    <property type="match status" value="1"/>
</dbReference>
<evidence type="ECO:0000256" key="1">
    <source>
        <dbReference type="ARBA" id="ARBA00004141"/>
    </source>
</evidence>
<dbReference type="InterPro" id="IPR000412">
    <property type="entry name" value="ABC_2_transport"/>
</dbReference>
<evidence type="ECO:0000313" key="7">
    <source>
        <dbReference type="EMBL" id="AEA47731.1"/>
    </source>
</evidence>
<gene>
    <name evidence="7" type="ordered locus">Arcve_1733</name>
</gene>
<comment type="subcellular location">
    <subcellularLocation>
        <location evidence="1">Membrane</location>
        <topology evidence="1">Multi-pass membrane protein</topology>
    </subcellularLocation>
</comment>
<feature type="transmembrane region" description="Helical" evidence="5">
    <location>
        <begin position="102"/>
        <end position="130"/>
    </location>
</feature>
<evidence type="ECO:0000259" key="6">
    <source>
        <dbReference type="PROSITE" id="PS51012"/>
    </source>
</evidence>
<protein>
    <submittedName>
        <fullName evidence="7">ABC-2 type transporter</fullName>
    </submittedName>
</protein>
<evidence type="ECO:0000256" key="3">
    <source>
        <dbReference type="ARBA" id="ARBA00022989"/>
    </source>
</evidence>
<dbReference type="InterPro" id="IPR013525">
    <property type="entry name" value="ABC2_TM"/>
</dbReference>
<evidence type="ECO:0000256" key="2">
    <source>
        <dbReference type="ARBA" id="ARBA00022692"/>
    </source>
</evidence>
<evidence type="ECO:0000256" key="5">
    <source>
        <dbReference type="SAM" id="Phobius"/>
    </source>
</evidence>
<dbReference type="PRINTS" id="PR00164">
    <property type="entry name" value="ABC2TRNSPORT"/>
</dbReference>
<dbReference type="PIRSF" id="PIRSF006648">
    <property type="entry name" value="DrrB"/>
    <property type="match status" value="1"/>
</dbReference>
<dbReference type="GO" id="GO:0140359">
    <property type="term" value="F:ABC-type transporter activity"/>
    <property type="evidence" value="ECO:0007669"/>
    <property type="project" value="InterPro"/>
</dbReference>
<feature type="transmembrane region" description="Helical" evidence="5">
    <location>
        <begin position="226"/>
        <end position="244"/>
    </location>
</feature>
<organism evidence="7 8">
    <name type="scientific">Archaeoglobus veneficus (strain DSM 11195 / SNP6)</name>
    <dbReference type="NCBI Taxonomy" id="693661"/>
    <lineage>
        <taxon>Archaea</taxon>
        <taxon>Methanobacteriati</taxon>
        <taxon>Methanobacteriota</taxon>
        <taxon>Archaeoglobi</taxon>
        <taxon>Archaeoglobales</taxon>
        <taxon>Archaeoglobaceae</taxon>
        <taxon>Archaeoglobus</taxon>
    </lineage>
</organism>
<feature type="transmembrane region" description="Helical" evidence="5">
    <location>
        <begin position="25"/>
        <end position="43"/>
    </location>
</feature>
<keyword evidence="8" id="KW-1185">Reference proteome</keyword>
<dbReference type="InterPro" id="IPR047817">
    <property type="entry name" value="ABC2_TM_bact-type"/>
</dbReference>
<dbReference type="OrthoDB" id="147058at2157"/>
<keyword evidence="3 5" id="KW-1133">Transmembrane helix</keyword>
<evidence type="ECO:0000313" key="8">
    <source>
        <dbReference type="Proteomes" id="UP000008136"/>
    </source>
</evidence>
<dbReference type="PANTHER" id="PTHR43229:SF2">
    <property type="entry name" value="NODULATION PROTEIN J"/>
    <property type="match status" value="1"/>
</dbReference>